<dbReference type="AlphaFoldDB" id="A0A2S0VSB3"/>
<keyword evidence="4" id="KW-1185">Reference proteome</keyword>
<name>A0A2S0VSB3_9ALTE</name>
<dbReference type="InterPro" id="IPR002048">
    <property type="entry name" value="EF_hand_dom"/>
</dbReference>
<dbReference type="KEGG" id="cate:C2869_11970"/>
<dbReference type="EMBL" id="CP026604">
    <property type="protein sequence ID" value="AWB67105.1"/>
    <property type="molecule type" value="Genomic_DNA"/>
</dbReference>
<dbReference type="PROSITE" id="PS50222">
    <property type="entry name" value="EF_HAND_2"/>
    <property type="match status" value="1"/>
</dbReference>
<accession>A0A2S0VSB3</accession>
<dbReference type="RefSeq" id="WP_108603154.1">
    <property type="nucleotide sequence ID" value="NZ_CP026604.1"/>
</dbReference>
<evidence type="ECO:0000256" key="1">
    <source>
        <dbReference type="SAM" id="SignalP"/>
    </source>
</evidence>
<dbReference type="Pfam" id="PF13202">
    <property type="entry name" value="EF-hand_5"/>
    <property type="match status" value="1"/>
</dbReference>
<organism evidence="3 4">
    <name type="scientific">Saccharobesus litoralis</name>
    <dbReference type="NCBI Taxonomy" id="2172099"/>
    <lineage>
        <taxon>Bacteria</taxon>
        <taxon>Pseudomonadati</taxon>
        <taxon>Pseudomonadota</taxon>
        <taxon>Gammaproteobacteria</taxon>
        <taxon>Alteromonadales</taxon>
        <taxon>Alteromonadaceae</taxon>
        <taxon>Saccharobesus</taxon>
    </lineage>
</organism>
<dbReference type="CDD" id="cd00051">
    <property type="entry name" value="EFh"/>
    <property type="match status" value="1"/>
</dbReference>
<feature type="chain" id="PRO_5015533747" description="EF-hand domain-containing protein" evidence="1">
    <location>
        <begin position="24"/>
        <end position="115"/>
    </location>
</feature>
<dbReference type="SUPFAM" id="SSF47473">
    <property type="entry name" value="EF-hand"/>
    <property type="match status" value="1"/>
</dbReference>
<reference evidence="3 4" key="1">
    <citation type="submission" date="2018-01" db="EMBL/GenBank/DDBJ databases">
        <title>Genome sequence of a Cantenovulum-like bacteria.</title>
        <authorList>
            <person name="Tan W.R."/>
            <person name="Lau N.-S."/>
            <person name="Go F."/>
            <person name="Amirul A.-A.A."/>
        </authorList>
    </citation>
    <scope>NUCLEOTIDE SEQUENCE [LARGE SCALE GENOMIC DNA]</scope>
    <source>
        <strain evidence="3 4">CCB-QB4</strain>
    </source>
</reference>
<evidence type="ECO:0000259" key="2">
    <source>
        <dbReference type="PROSITE" id="PS50222"/>
    </source>
</evidence>
<dbReference type="PROSITE" id="PS00018">
    <property type="entry name" value="EF_HAND_1"/>
    <property type="match status" value="1"/>
</dbReference>
<dbReference type="GO" id="GO:0005509">
    <property type="term" value="F:calcium ion binding"/>
    <property type="evidence" value="ECO:0007669"/>
    <property type="project" value="InterPro"/>
</dbReference>
<evidence type="ECO:0000313" key="4">
    <source>
        <dbReference type="Proteomes" id="UP000244441"/>
    </source>
</evidence>
<keyword evidence="1" id="KW-0732">Signal</keyword>
<dbReference type="InterPro" id="IPR018247">
    <property type="entry name" value="EF_Hand_1_Ca_BS"/>
</dbReference>
<sequence length="115" mass="13694">MKFAKLVFIFTLGFVWQMPQVQAVPLKDNKVQRKAKCCQVQRLKRPAFNRLDKNANGQLEFNEFARYKLPLGKHKRLFRLIDENNDGKISRQEFVSHQPPRHLKKLFESQQANRK</sequence>
<protein>
    <recommendedName>
        <fullName evidence="2">EF-hand domain-containing protein</fullName>
    </recommendedName>
</protein>
<dbReference type="OrthoDB" id="5770487at2"/>
<dbReference type="Proteomes" id="UP000244441">
    <property type="component" value="Chromosome"/>
</dbReference>
<dbReference type="Pfam" id="PF00036">
    <property type="entry name" value="EF-hand_1"/>
    <property type="match status" value="1"/>
</dbReference>
<dbReference type="Gene3D" id="1.10.238.10">
    <property type="entry name" value="EF-hand"/>
    <property type="match status" value="1"/>
</dbReference>
<dbReference type="InterPro" id="IPR011992">
    <property type="entry name" value="EF-hand-dom_pair"/>
</dbReference>
<gene>
    <name evidence="3" type="ORF">C2869_11970</name>
</gene>
<evidence type="ECO:0000313" key="3">
    <source>
        <dbReference type="EMBL" id="AWB67105.1"/>
    </source>
</evidence>
<feature type="signal peptide" evidence="1">
    <location>
        <begin position="1"/>
        <end position="23"/>
    </location>
</feature>
<feature type="domain" description="EF-hand" evidence="2">
    <location>
        <begin position="69"/>
        <end position="104"/>
    </location>
</feature>
<proteinExistence type="predicted"/>